<proteinExistence type="predicted"/>
<dbReference type="RefSeq" id="WP_166522486.1">
    <property type="nucleotide sequence ID" value="NZ_JAAABI010000001.1"/>
</dbReference>
<accession>A0A964TA70</accession>
<dbReference type="Pfam" id="PF14534">
    <property type="entry name" value="DUF4440"/>
    <property type="match status" value="1"/>
</dbReference>
<feature type="domain" description="DUF4440" evidence="1">
    <location>
        <begin position="40"/>
        <end position="147"/>
    </location>
</feature>
<organism evidence="2 3">
    <name type="scientific">Flagellimonas ochracea</name>
    <dbReference type="NCBI Taxonomy" id="2696472"/>
    <lineage>
        <taxon>Bacteria</taxon>
        <taxon>Pseudomonadati</taxon>
        <taxon>Bacteroidota</taxon>
        <taxon>Flavobacteriia</taxon>
        <taxon>Flavobacteriales</taxon>
        <taxon>Flavobacteriaceae</taxon>
        <taxon>Flagellimonas</taxon>
    </lineage>
</organism>
<dbReference type="EMBL" id="JAAABI010000001">
    <property type="protein sequence ID" value="NAY91100.1"/>
    <property type="molecule type" value="Genomic_DNA"/>
</dbReference>
<reference evidence="2" key="1">
    <citation type="submission" date="2020-01" db="EMBL/GenBank/DDBJ databases">
        <title>Muricauda ochracea sp. nov., isolated from a tidal flat of Garorim bay in Korea.</title>
        <authorList>
            <person name="Kim D."/>
            <person name="Yoo Y."/>
            <person name="Kim J.-J."/>
        </authorList>
    </citation>
    <scope>NUCLEOTIDE SEQUENCE</scope>
    <source>
        <strain evidence="2">JGD-17</strain>
    </source>
</reference>
<sequence length="157" mass="17873">MKNLLLALTFIFLVSCGGEKTNKKQVSIPKFDIEKELEGIEELRSKFTLALKEGKYEDISELVTPNVKTIRAGGSGFDEMFAHGKERGTFPYDSIIMTPTETYIMNDSMAYDWGSSRTYYTNKEGKQVELRNSFLAILKKVDGEWKLHREVASSILE</sequence>
<dbReference type="InterPro" id="IPR032710">
    <property type="entry name" value="NTF2-like_dom_sf"/>
</dbReference>
<gene>
    <name evidence="2" type="ORF">GTQ34_04135</name>
</gene>
<keyword evidence="3" id="KW-1185">Reference proteome</keyword>
<name>A0A964TA70_9FLAO</name>
<dbReference type="Gene3D" id="3.10.450.50">
    <property type="match status" value="1"/>
</dbReference>
<dbReference type="Proteomes" id="UP000667650">
    <property type="component" value="Unassembled WGS sequence"/>
</dbReference>
<evidence type="ECO:0000259" key="1">
    <source>
        <dbReference type="Pfam" id="PF14534"/>
    </source>
</evidence>
<evidence type="ECO:0000313" key="2">
    <source>
        <dbReference type="EMBL" id="NAY91100.1"/>
    </source>
</evidence>
<dbReference type="SUPFAM" id="SSF54427">
    <property type="entry name" value="NTF2-like"/>
    <property type="match status" value="1"/>
</dbReference>
<dbReference type="AlphaFoldDB" id="A0A964TA70"/>
<comment type="caution">
    <text evidence="2">The sequence shown here is derived from an EMBL/GenBank/DDBJ whole genome shotgun (WGS) entry which is preliminary data.</text>
</comment>
<dbReference type="InterPro" id="IPR027843">
    <property type="entry name" value="DUF4440"/>
</dbReference>
<protein>
    <submittedName>
        <fullName evidence="2">DUF4440 domain-containing protein</fullName>
    </submittedName>
</protein>
<dbReference type="PROSITE" id="PS51257">
    <property type="entry name" value="PROKAR_LIPOPROTEIN"/>
    <property type="match status" value="1"/>
</dbReference>
<evidence type="ECO:0000313" key="3">
    <source>
        <dbReference type="Proteomes" id="UP000667650"/>
    </source>
</evidence>